<evidence type="ECO:0000313" key="1">
    <source>
        <dbReference type="EMBL" id="KAI5676158.1"/>
    </source>
</evidence>
<comment type="caution">
    <text evidence="1">The sequence shown here is derived from an EMBL/GenBank/DDBJ whole genome shotgun (WGS) entry which is preliminary data.</text>
</comment>
<sequence>MSSLSYSPSRSSEGNSSSINRLKEAVKEQKGLYSVKVLPSSFVALFNNPGLSHAHSGSSVPGANTSIVAISSCIACFKYSLSMLNIIFPHPIASFVFDMILFPSLDEEFMHYPLSATLAGALSSGSGLGASVQICSLIPSLSSTSIAPTDGGLRRITTATHGTGNSMRRFQDLKDLFASSLIQAQVFGRELVRHAKGFLDGVASVGEWVRILESELKRRETLEATLCSRVGIANLQKAQAELLLEAKHPWLTGSQSEDLSSSLLYCYPNAEGQIRCYERDFMVWELVPYPPHSSVPPSPSPLVLEPIIDPTFPLPVLADRPSAS</sequence>
<name>A0ACC0BU91_CATRO</name>
<protein>
    <submittedName>
        <fullName evidence="1">Uncharacterized protein</fullName>
    </submittedName>
</protein>
<proteinExistence type="predicted"/>
<gene>
    <name evidence="1" type="ORF">M9H77_07108</name>
</gene>
<dbReference type="Proteomes" id="UP001060085">
    <property type="component" value="Linkage Group LG02"/>
</dbReference>
<evidence type="ECO:0000313" key="2">
    <source>
        <dbReference type="Proteomes" id="UP001060085"/>
    </source>
</evidence>
<accession>A0ACC0BU91</accession>
<organism evidence="1 2">
    <name type="scientific">Catharanthus roseus</name>
    <name type="common">Madagascar periwinkle</name>
    <name type="synonym">Vinca rosea</name>
    <dbReference type="NCBI Taxonomy" id="4058"/>
    <lineage>
        <taxon>Eukaryota</taxon>
        <taxon>Viridiplantae</taxon>
        <taxon>Streptophyta</taxon>
        <taxon>Embryophyta</taxon>
        <taxon>Tracheophyta</taxon>
        <taxon>Spermatophyta</taxon>
        <taxon>Magnoliopsida</taxon>
        <taxon>eudicotyledons</taxon>
        <taxon>Gunneridae</taxon>
        <taxon>Pentapetalae</taxon>
        <taxon>asterids</taxon>
        <taxon>lamiids</taxon>
        <taxon>Gentianales</taxon>
        <taxon>Apocynaceae</taxon>
        <taxon>Rauvolfioideae</taxon>
        <taxon>Vinceae</taxon>
        <taxon>Catharanthinae</taxon>
        <taxon>Catharanthus</taxon>
    </lineage>
</organism>
<dbReference type="EMBL" id="CM044702">
    <property type="protein sequence ID" value="KAI5676158.1"/>
    <property type="molecule type" value="Genomic_DNA"/>
</dbReference>
<reference evidence="2" key="1">
    <citation type="journal article" date="2023" name="Nat. Plants">
        <title>Single-cell RNA sequencing provides a high-resolution roadmap for understanding the multicellular compartmentation of specialized metabolism.</title>
        <authorList>
            <person name="Sun S."/>
            <person name="Shen X."/>
            <person name="Li Y."/>
            <person name="Li Y."/>
            <person name="Wang S."/>
            <person name="Li R."/>
            <person name="Zhang H."/>
            <person name="Shen G."/>
            <person name="Guo B."/>
            <person name="Wei J."/>
            <person name="Xu J."/>
            <person name="St-Pierre B."/>
            <person name="Chen S."/>
            <person name="Sun C."/>
        </authorList>
    </citation>
    <scope>NUCLEOTIDE SEQUENCE [LARGE SCALE GENOMIC DNA]</scope>
</reference>
<keyword evidence="2" id="KW-1185">Reference proteome</keyword>